<reference evidence="3 4" key="1">
    <citation type="submission" date="2019-03" db="EMBL/GenBank/DDBJ databases">
        <title>Genomic Encyclopedia of Type Strains, Phase IV (KMG-IV): sequencing the most valuable type-strain genomes for metagenomic binning, comparative biology and taxonomic classification.</title>
        <authorList>
            <person name="Goeker M."/>
        </authorList>
    </citation>
    <scope>NUCLEOTIDE SEQUENCE [LARGE SCALE GENOMIC DNA]</scope>
    <source>
        <strain evidence="3 4">DSM 100451</strain>
    </source>
</reference>
<dbReference type="OrthoDB" id="9811016at2"/>
<comment type="caution">
    <text evidence="3">The sequence shown here is derived from an EMBL/GenBank/DDBJ whole genome shotgun (WGS) entry which is preliminary data.</text>
</comment>
<evidence type="ECO:0000256" key="1">
    <source>
        <dbReference type="ARBA" id="ARBA00022829"/>
    </source>
</evidence>
<dbReference type="PANTHER" id="PTHR33969">
    <property type="entry name" value="SEGREGATION AND CONDENSATION PROTEIN A"/>
    <property type="match status" value="1"/>
</dbReference>
<evidence type="ECO:0000313" key="4">
    <source>
        <dbReference type="Proteomes" id="UP000295184"/>
    </source>
</evidence>
<dbReference type="GeneID" id="97380876"/>
<dbReference type="GO" id="GO:0007059">
    <property type="term" value="P:chromosome segregation"/>
    <property type="evidence" value="ECO:0007669"/>
    <property type="project" value="UniProtKB-KW"/>
</dbReference>
<dbReference type="AlphaFoldDB" id="A0A4R1QTT7"/>
<organism evidence="3 4">
    <name type="scientific">Allofournierella massiliensis</name>
    <dbReference type="NCBI Taxonomy" id="1650663"/>
    <lineage>
        <taxon>Bacteria</taxon>
        <taxon>Bacillati</taxon>
        <taxon>Bacillota</taxon>
        <taxon>Clostridia</taxon>
        <taxon>Eubacteriales</taxon>
        <taxon>Oscillospiraceae</taxon>
        <taxon>Allofournierella</taxon>
    </lineage>
</organism>
<gene>
    <name evidence="3" type="ORF">EDD77_11044</name>
</gene>
<dbReference type="PANTHER" id="PTHR33969:SF2">
    <property type="entry name" value="SEGREGATION AND CONDENSATION PROTEIN A"/>
    <property type="match status" value="1"/>
</dbReference>
<proteinExistence type="predicted"/>
<dbReference type="RefSeq" id="WP_058965150.1">
    <property type="nucleotide sequence ID" value="NZ_CABKVM010000017.1"/>
</dbReference>
<keyword evidence="1" id="KW-0159">Chromosome partition</keyword>
<evidence type="ECO:0000313" key="3">
    <source>
        <dbReference type="EMBL" id="TCL57369.1"/>
    </source>
</evidence>
<dbReference type="Proteomes" id="UP000295184">
    <property type="component" value="Unassembled WGS sequence"/>
</dbReference>
<accession>A0A4R1QTT7</accession>
<protein>
    <recommendedName>
        <fullName evidence="2">Segregation and condensation protein A</fullName>
    </recommendedName>
</protein>
<dbReference type="Gene3D" id="6.10.250.2410">
    <property type="match status" value="1"/>
</dbReference>
<sequence>METLTFHLEEFDGPLDVLLYLVSKNKMNIYDIPILELIDQYTSLINGLQENRMEVASEFIEMAARLVQMKSFLLLPRSEEAERMKEELTGQLIEYSACKEVARQLGEQAACHCSFVRPPMELEQDNTYRLTHEATLLAQAMELLLGRSRRRKAAPNQQSFEPLVTAPFVSVASRVVHVLRSIVTGRVASLRGLFNRGGSRSQTVATFLAVLELIRAGRIEIDDQETLTVRRGRMKKQES</sequence>
<dbReference type="STRING" id="1650663.GCA_001486665_02121"/>
<name>A0A4R1QTT7_9FIRM</name>
<dbReference type="Pfam" id="PF02616">
    <property type="entry name" value="SMC_ScpA"/>
    <property type="match status" value="1"/>
</dbReference>
<evidence type="ECO:0000256" key="2">
    <source>
        <dbReference type="ARBA" id="ARBA00044777"/>
    </source>
</evidence>
<dbReference type="InterPro" id="IPR003768">
    <property type="entry name" value="ScpA"/>
</dbReference>
<dbReference type="EMBL" id="SLUM01000010">
    <property type="protein sequence ID" value="TCL57369.1"/>
    <property type="molecule type" value="Genomic_DNA"/>
</dbReference>